<dbReference type="Proteomes" id="UP001362999">
    <property type="component" value="Unassembled WGS sequence"/>
</dbReference>
<proteinExistence type="predicted"/>
<gene>
    <name evidence="1" type="ORF">R3P38DRAFT_948617</name>
</gene>
<dbReference type="EMBL" id="JAWWNJ010000029">
    <property type="protein sequence ID" value="KAK7027706.1"/>
    <property type="molecule type" value="Genomic_DNA"/>
</dbReference>
<organism evidence="1 2">
    <name type="scientific">Favolaschia claudopus</name>
    <dbReference type="NCBI Taxonomy" id="2862362"/>
    <lineage>
        <taxon>Eukaryota</taxon>
        <taxon>Fungi</taxon>
        <taxon>Dikarya</taxon>
        <taxon>Basidiomycota</taxon>
        <taxon>Agaricomycotina</taxon>
        <taxon>Agaricomycetes</taxon>
        <taxon>Agaricomycetidae</taxon>
        <taxon>Agaricales</taxon>
        <taxon>Marasmiineae</taxon>
        <taxon>Mycenaceae</taxon>
        <taxon>Favolaschia</taxon>
    </lineage>
</organism>
<name>A0AAW0BM72_9AGAR</name>
<evidence type="ECO:0000313" key="1">
    <source>
        <dbReference type="EMBL" id="KAK7027706.1"/>
    </source>
</evidence>
<protein>
    <submittedName>
        <fullName evidence="1">Uncharacterized protein</fullName>
    </submittedName>
</protein>
<keyword evidence="2" id="KW-1185">Reference proteome</keyword>
<accession>A0AAW0BM72</accession>
<comment type="caution">
    <text evidence="1">The sequence shown here is derived from an EMBL/GenBank/DDBJ whole genome shotgun (WGS) entry which is preliminary data.</text>
</comment>
<evidence type="ECO:0000313" key="2">
    <source>
        <dbReference type="Proteomes" id="UP001362999"/>
    </source>
</evidence>
<reference evidence="1 2" key="1">
    <citation type="journal article" date="2024" name="J Genomics">
        <title>Draft genome sequencing and assembly of Favolaschia claudopus CIRM-BRFM 2984 isolated from oak limbs.</title>
        <authorList>
            <person name="Navarro D."/>
            <person name="Drula E."/>
            <person name="Chaduli D."/>
            <person name="Cazenave R."/>
            <person name="Ahrendt S."/>
            <person name="Wang J."/>
            <person name="Lipzen A."/>
            <person name="Daum C."/>
            <person name="Barry K."/>
            <person name="Grigoriev I.V."/>
            <person name="Favel A."/>
            <person name="Rosso M.N."/>
            <person name="Martin F."/>
        </authorList>
    </citation>
    <scope>NUCLEOTIDE SEQUENCE [LARGE SCALE GENOMIC DNA]</scope>
    <source>
        <strain evidence="1 2">CIRM-BRFM 2984</strain>
    </source>
</reference>
<dbReference type="AlphaFoldDB" id="A0AAW0BM72"/>
<sequence length="237" mass="26216">MREVRTASCSCWARNVNILQVHTSTPLHAYESLCRRAADPDACAVKTTWTEEEIYDNETWCVYYFSSWAGGLSMAWLGSPVLAILKIYYTSTPLQVRSIHARRLVDVCWALPPHAEAGIPCLATSTSSGAWIRRPDNQLCKAATRGDVCSYVPSAFAPARRTSAGSGLASPSPAPPAAGVSRSFLDTFSLLHRRLAWCHMAPSPQFRQLPYQPLHVFETRHVMLTTFMSCAKQSPPL</sequence>